<dbReference type="Gene3D" id="1.10.357.10">
    <property type="entry name" value="Tetracycline Repressor, domain 2"/>
    <property type="match status" value="1"/>
</dbReference>
<protein>
    <submittedName>
        <fullName evidence="6">AcrR family transcriptional regulator</fullName>
    </submittedName>
</protein>
<gene>
    <name evidence="6" type="ORF">BJ963_003343</name>
</gene>
<keyword evidence="7" id="KW-1185">Reference proteome</keyword>
<dbReference type="GO" id="GO:0003677">
    <property type="term" value="F:DNA binding"/>
    <property type="evidence" value="ECO:0007669"/>
    <property type="project" value="UniProtKB-UniRule"/>
</dbReference>
<feature type="domain" description="HTH tetR-type" evidence="5">
    <location>
        <begin position="18"/>
        <end position="78"/>
    </location>
</feature>
<dbReference type="RefSeq" id="WP_179457633.1">
    <property type="nucleotide sequence ID" value="NZ_BAAAPX010000001.1"/>
</dbReference>
<keyword evidence="2 4" id="KW-0238">DNA-binding</keyword>
<evidence type="ECO:0000259" key="5">
    <source>
        <dbReference type="PROSITE" id="PS50977"/>
    </source>
</evidence>
<dbReference type="PRINTS" id="PR00455">
    <property type="entry name" value="HTHTETR"/>
</dbReference>
<keyword evidence="3" id="KW-0804">Transcription</keyword>
<feature type="DNA-binding region" description="H-T-H motif" evidence="4">
    <location>
        <begin position="41"/>
        <end position="60"/>
    </location>
</feature>
<keyword evidence="1" id="KW-0805">Transcription regulation</keyword>
<comment type="caution">
    <text evidence="6">The sequence shown here is derived from an EMBL/GenBank/DDBJ whole genome shotgun (WGS) entry which is preliminary data.</text>
</comment>
<dbReference type="EMBL" id="JACCBJ010000001">
    <property type="protein sequence ID" value="NYD75824.1"/>
    <property type="molecule type" value="Genomic_DNA"/>
</dbReference>
<evidence type="ECO:0000256" key="2">
    <source>
        <dbReference type="ARBA" id="ARBA00023125"/>
    </source>
</evidence>
<evidence type="ECO:0000256" key="1">
    <source>
        <dbReference type="ARBA" id="ARBA00023015"/>
    </source>
</evidence>
<dbReference type="Proteomes" id="UP000589620">
    <property type="component" value="Unassembled WGS sequence"/>
</dbReference>
<name>A0A852T5G9_9MICO</name>
<sequence length="208" mass="21712">MARRPNPTPSTSSARTGAETRAEAQRVALALFSEQGYEATSMQQIADALGIRKASLYYHFAGKEEIVRSLLADRGDEAGELAAWVEEQKPSAGLARETVVRWIDAQPADKLRGLRLLAANPLLVRAVSARSGVDVGASLERVLDALVARMPPVGVAATARRRILLRMAFGSLPAALASAADVPGATEADAIAAARSAALALAEAADSA</sequence>
<proteinExistence type="predicted"/>
<evidence type="ECO:0000256" key="4">
    <source>
        <dbReference type="PROSITE-ProRule" id="PRU00335"/>
    </source>
</evidence>
<dbReference type="Pfam" id="PF00440">
    <property type="entry name" value="TetR_N"/>
    <property type="match status" value="1"/>
</dbReference>
<evidence type="ECO:0000313" key="6">
    <source>
        <dbReference type="EMBL" id="NYD75824.1"/>
    </source>
</evidence>
<dbReference type="PANTHER" id="PTHR47506:SF1">
    <property type="entry name" value="HTH-TYPE TRANSCRIPTIONAL REGULATOR YJDC"/>
    <property type="match status" value="1"/>
</dbReference>
<dbReference type="SUPFAM" id="SSF46689">
    <property type="entry name" value="Homeodomain-like"/>
    <property type="match status" value="1"/>
</dbReference>
<dbReference type="AlphaFoldDB" id="A0A852T5G9"/>
<accession>A0A852T5G9</accession>
<evidence type="ECO:0000256" key="3">
    <source>
        <dbReference type="ARBA" id="ARBA00023163"/>
    </source>
</evidence>
<dbReference type="InterPro" id="IPR009057">
    <property type="entry name" value="Homeodomain-like_sf"/>
</dbReference>
<dbReference type="InterPro" id="IPR001647">
    <property type="entry name" value="HTH_TetR"/>
</dbReference>
<dbReference type="PROSITE" id="PS50977">
    <property type="entry name" value="HTH_TETR_2"/>
    <property type="match status" value="1"/>
</dbReference>
<dbReference type="PANTHER" id="PTHR47506">
    <property type="entry name" value="TRANSCRIPTIONAL REGULATORY PROTEIN"/>
    <property type="match status" value="1"/>
</dbReference>
<evidence type="ECO:0000313" key="7">
    <source>
        <dbReference type="Proteomes" id="UP000589620"/>
    </source>
</evidence>
<reference evidence="6 7" key="1">
    <citation type="submission" date="2020-07" db="EMBL/GenBank/DDBJ databases">
        <title>Sequencing the genomes of 1000 actinobacteria strains.</title>
        <authorList>
            <person name="Klenk H.-P."/>
        </authorList>
    </citation>
    <scope>NUCLEOTIDE SEQUENCE [LARGE SCALE GENOMIC DNA]</scope>
    <source>
        <strain evidence="6 7">DSM 23871</strain>
    </source>
</reference>
<organism evidence="6 7">
    <name type="scientific">Leifsonia soli</name>
    <dbReference type="NCBI Taxonomy" id="582665"/>
    <lineage>
        <taxon>Bacteria</taxon>
        <taxon>Bacillati</taxon>
        <taxon>Actinomycetota</taxon>
        <taxon>Actinomycetes</taxon>
        <taxon>Micrococcales</taxon>
        <taxon>Microbacteriaceae</taxon>
        <taxon>Leifsonia</taxon>
    </lineage>
</organism>